<reference evidence="4 5" key="1">
    <citation type="submission" date="2014-04" db="EMBL/GenBank/DDBJ databases">
        <title>Genome sequencing of Vibrio navarrensis strains.</title>
        <authorList>
            <person name="Gladney L.M."/>
            <person name="Katz L.S."/>
            <person name="Marino-Ramirez L."/>
            <person name="Jordan I.K."/>
        </authorList>
    </citation>
    <scope>NUCLEOTIDE SEQUENCE [LARGE SCALE GENOMIC DNA]</scope>
    <source>
        <strain evidence="4 5">ATCC 51183</strain>
    </source>
</reference>
<sequence length="161" mass="18411">MNDFTISPAQPSDIDALNDLMFALHDEHHQQCPEFFKTAEEIEQEKSIARYLDDPECLVFVAKRGEEVIGFVSGHFCELISTVSQPLPMGSVDELFVVNAYRHQGIAQTLLQKIEQTFTDYGVSQVFVEVWHFNQNAIALYQKSGFQHHIHWLRKALTSGK</sequence>
<evidence type="ECO:0000313" key="4">
    <source>
        <dbReference type="EMBL" id="KGK11179.1"/>
    </source>
</evidence>
<dbReference type="eggNOG" id="COG0456">
    <property type="taxonomic scope" value="Bacteria"/>
</dbReference>
<dbReference type="STRING" id="29495.EA26_07605"/>
<name>A0A099MD50_9VIBR</name>
<dbReference type="RefSeq" id="WP_039426287.1">
    <property type="nucleotide sequence ID" value="NZ_CP035680.1"/>
</dbReference>
<accession>A0A099MD50</accession>
<evidence type="ECO:0000256" key="2">
    <source>
        <dbReference type="ARBA" id="ARBA00023315"/>
    </source>
</evidence>
<dbReference type="InterPro" id="IPR050832">
    <property type="entry name" value="Bact_Acetyltransf"/>
</dbReference>
<dbReference type="InterPro" id="IPR016181">
    <property type="entry name" value="Acyl_CoA_acyltransferase"/>
</dbReference>
<dbReference type="GeneID" id="43683063"/>
<dbReference type="InterPro" id="IPR000182">
    <property type="entry name" value="GNAT_dom"/>
</dbReference>
<dbReference type="AlphaFoldDB" id="A0A099MD50"/>
<keyword evidence="2" id="KW-0012">Acyltransferase</keyword>
<keyword evidence="5" id="KW-1185">Reference proteome</keyword>
<dbReference type="SUPFAM" id="SSF55729">
    <property type="entry name" value="Acyl-CoA N-acyltransferases (Nat)"/>
    <property type="match status" value="1"/>
</dbReference>
<dbReference type="GO" id="GO:0016747">
    <property type="term" value="F:acyltransferase activity, transferring groups other than amino-acyl groups"/>
    <property type="evidence" value="ECO:0007669"/>
    <property type="project" value="InterPro"/>
</dbReference>
<dbReference type="EMBL" id="JMCG01000001">
    <property type="protein sequence ID" value="KGK11179.1"/>
    <property type="molecule type" value="Genomic_DNA"/>
</dbReference>
<dbReference type="Pfam" id="PF00583">
    <property type="entry name" value="Acetyltransf_1"/>
    <property type="match status" value="1"/>
</dbReference>
<feature type="domain" description="N-acetyltransferase" evidence="3">
    <location>
        <begin position="4"/>
        <end position="161"/>
    </location>
</feature>
<proteinExistence type="predicted"/>
<dbReference type="PROSITE" id="PS51186">
    <property type="entry name" value="GNAT"/>
    <property type="match status" value="1"/>
</dbReference>
<evidence type="ECO:0000259" key="3">
    <source>
        <dbReference type="PROSITE" id="PS51186"/>
    </source>
</evidence>
<organism evidence="4 5">
    <name type="scientific">Vibrio navarrensis</name>
    <dbReference type="NCBI Taxonomy" id="29495"/>
    <lineage>
        <taxon>Bacteria</taxon>
        <taxon>Pseudomonadati</taxon>
        <taxon>Pseudomonadota</taxon>
        <taxon>Gammaproteobacteria</taxon>
        <taxon>Vibrionales</taxon>
        <taxon>Vibrionaceae</taxon>
        <taxon>Vibrio</taxon>
    </lineage>
</organism>
<gene>
    <name evidence="4" type="ORF">EA26_07605</name>
</gene>
<evidence type="ECO:0000256" key="1">
    <source>
        <dbReference type="ARBA" id="ARBA00022679"/>
    </source>
</evidence>
<dbReference type="Gene3D" id="3.40.630.30">
    <property type="match status" value="1"/>
</dbReference>
<dbReference type="CDD" id="cd04301">
    <property type="entry name" value="NAT_SF"/>
    <property type="match status" value="1"/>
</dbReference>
<dbReference type="Proteomes" id="UP000029994">
    <property type="component" value="Unassembled WGS sequence"/>
</dbReference>
<comment type="caution">
    <text evidence="4">The sequence shown here is derived from an EMBL/GenBank/DDBJ whole genome shotgun (WGS) entry which is preliminary data.</text>
</comment>
<protein>
    <submittedName>
        <fullName evidence="4">Histone acetyltransferase</fullName>
    </submittedName>
</protein>
<keyword evidence="1 4" id="KW-0808">Transferase</keyword>
<evidence type="ECO:0000313" key="5">
    <source>
        <dbReference type="Proteomes" id="UP000029994"/>
    </source>
</evidence>
<dbReference type="PANTHER" id="PTHR43877">
    <property type="entry name" value="AMINOALKYLPHOSPHONATE N-ACETYLTRANSFERASE-RELATED-RELATED"/>
    <property type="match status" value="1"/>
</dbReference>